<comment type="similarity">
    <text evidence="1">Belongs to the glycosyltransferase 20 family.</text>
</comment>
<name>A0ABS5LQ16_9BURK</name>
<proteinExistence type="inferred from homology"/>
<dbReference type="PANTHER" id="PTHR10788">
    <property type="entry name" value="TREHALOSE-6-PHOSPHATE SYNTHASE"/>
    <property type="match status" value="1"/>
</dbReference>
<reference evidence="2 3" key="1">
    <citation type="submission" date="2020-03" db="EMBL/GenBank/DDBJ databases">
        <title>The role of nitrogen metabolism on polyethylene biodegradation.</title>
        <authorList>
            <person name="Peixoto J."/>
            <person name="Vizzotto C.S."/>
            <person name="Ramos A."/>
            <person name="Alves G."/>
            <person name="Steindorff A."/>
            <person name="Kruger R."/>
        </authorList>
    </citation>
    <scope>NUCLEOTIDE SEQUENCE [LARGE SCALE GENOMIC DNA]</scope>
    <source>
        <strain evidence="2 3">PE63</strain>
    </source>
</reference>
<dbReference type="SUPFAM" id="SSF53756">
    <property type="entry name" value="UDP-Glycosyltransferase/glycogen phosphorylase"/>
    <property type="match status" value="1"/>
</dbReference>
<dbReference type="Proteomes" id="UP001647436">
    <property type="component" value="Unassembled WGS sequence"/>
</dbReference>
<dbReference type="EC" id="2.4.1.15" evidence="2"/>
<protein>
    <submittedName>
        <fullName evidence="2">Trehalose-6-phosphate synthase</fullName>
        <ecNumber evidence="2">2.4.1.15</ecNumber>
    </submittedName>
</protein>
<keyword evidence="2" id="KW-0328">Glycosyltransferase</keyword>
<keyword evidence="3" id="KW-1185">Reference proteome</keyword>
<organism evidence="2 3">
    <name type="scientific">Comamonas brasiliensis</name>
    <dbReference type="NCBI Taxonomy" id="1812482"/>
    <lineage>
        <taxon>Bacteria</taxon>
        <taxon>Pseudomonadati</taxon>
        <taxon>Pseudomonadota</taxon>
        <taxon>Betaproteobacteria</taxon>
        <taxon>Burkholderiales</taxon>
        <taxon>Comamonadaceae</taxon>
        <taxon>Comamonas</taxon>
    </lineage>
</organism>
<gene>
    <name evidence="2" type="primary">otsA</name>
    <name evidence="2" type="ORF">DJFAAGMI_01154</name>
</gene>
<evidence type="ECO:0000313" key="3">
    <source>
        <dbReference type="Proteomes" id="UP001647436"/>
    </source>
</evidence>
<dbReference type="Pfam" id="PF00982">
    <property type="entry name" value="Glyco_transf_20"/>
    <property type="match status" value="1"/>
</dbReference>
<evidence type="ECO:0000256" key="1">
    <source>
        <dbReference type="ARBA" id="ARBA00008799"/>
    </source>
</evidence>
<dbReference type="CDD" id="cd03788">
    <property type="entry name" value="GT20_TPS"/>
    <property type="match status" value="1"/>
</dbReference>
<sequence length="500" mass="56102">MSRLVVVSNRVADPQDAAPGGLAVALQEAMQRRSGMWFGWSGAVVDNTEPQVSSQQSQGVTLVTTELVNRDHESYYQGFCNKILWPVFHSRLDLAEFKAGFWEGYRRVNEQFARQLLPLLEEDDLIWVHDYHLIGLAGQLRALGCKQKIGFFLHIPFPPPVIFQALPQHKTLVRDLLTYDLIGLQSKQDLRHFRSYVVDQACGDTKPGSRYQAYGRQARCEVFPIGIDAQAFAALTQEPESVQVHETMRREYSQRRLVLGIDRLDYSKGLPERIHAFRDLLSRYSHHVRSATLVQIGSPTRENLQVYAEIRARFEFLCGSINGDYGELDWMPVRYIHQVLTRSHLAGLCRCAAVGLITPLRDGMNLVAKEFVAAQDPGDPGVLVLSQFAGAAEQLSEALLVNPHDIQATADTIDRALQMPRQERIDRHGRLLERIKTQDVYWWCRSFLSVLAECPTTVGPESAYGPAFSGPICVDAGGEAAVQSFSASAYRDQTSRKGMG</sequence>
<comment type="caution">
    <text evidence="2">The sequence shown here is derived from an EMBL/GenBank/DDBJ whole genome shotgun (WGS) entry which is preliminary data.</text>
</comment>
<dbReference type="EMBL" id="JAANES010000001">
    <property type="protein sequence ID" value="MBS3018422.1"/>
    <property type="molecule type" value="Genomic_DNA"/>
</dbReference>
<dbReference type="GO" id="GO:0003825">
    <property type="term" value="F:alpha,alpha-trehalose-phosphate synthase (UDP-forming) activity"/>
    <property type="evidence" value="ECO:0007669"/>
    <property type="project" value="UniProtKB-EC"/>
</dbReference>
<dbReference type="PANTHER" id="PTHR10788:SF106">
    <property type="entry name" value="BCDNA.GH08860"/>
    <property type="match status" value="1"/>
</dbReference>
<dbReference type="InterPro" id="IPR001830">
    <property type="entry name" value="Glyco_trans_20"/>
</dbReference>
<evidence type="ECO:0000313" key="2">
    <source>
        <dbReference type="EMBL" id="MBS3018422.1"/>
    </source>
</evidence>
<accession>A0ABS5LQ16</accession>
<keyword evidence="2" id="KW-0808">Transferase</keyword>
<dbReference type="RefSeq" id="WP_211456290.1">
    <property type="nucleotide sequence ID" value="NZ_JAANES010000001.1"/>
</dbReference>
<dbReference type="Gene3D" id="3.40.50.2000">
    <property type="entry name" value="Glycogen Phosphorylase B"/>
    <property type="match status" value="2"/>
</dbReference>